<keyword evidence="4" id="KW-1185">Reference proteome</keyword>
<proteinExistence type="predicted"/>
<dbReference type="OrthoDB" id="7847955at2"/>
<dbReference type="PANTHER" id="PTHR45947:SF3">
    <property type="entry name" value="SULFOQUINOVOSYL TRANSFERASE SQD2"/>
    <property type="match status" value="1"/>
</dbReference>
<evidence type="ECO:0000259" key="2">
    <source>
        <dbReference type="Pfam" id="PF13439"/>
    </source>
</evidence>
<dbReference type="PANTHER" id="PTHR45947">
    <property type="entry name" value="SULFOQUINOVOSYL TRANSFERASE SQD2"/>
    <property type="match status" value="1"/>
</dbReference>
<dbReference type="GO" id="GO:0016757">
    <property type="term" value="F:glycosyltransferase activity"/>
    <property type="evidence" value="ECO:0007669"/>
    <property type="project" value="InterPro"/>
</dbReference>
<dbReference type="SUPFAM" id="SSF53756">
    <property type="entry name" value="UDP-Glycosyltransferase/glycogen phosphorylase"/>
    <property type="match status" value="1"/>
</dbReference>
<dbReference type="Proteomes" id="UP000031521">
    <property type="component" value="Chromosome"/>
</dbReference>
<keyword evidence="3" id="KW-0808">Transferase</keyword>
<dbReference type="RefSeq" id="WP_043871228.1">
    <property type="nucleotide sequence ID" value="NZ_CP004393.1"/>
</dbReference>
<dbReference type="Gene3D" id="3.40.50.2000">
    <property type="entry name" value="Glycogen Phosphorylase B"/>
    <property type="match status" value="2"/>
</dbReference>
<organism evidence="3 4">
    <name type="scientific">Celeribacter indicus</name>
    <dbReference type="NCBI Taxonomy" id="1208324"/>
    <lineage>
        <taxon>Bacteria</taxon>
        <taxon>Pseudomonadati</taxon>
        <taxon>Pseudomonadota</taxon>
        <taxon>Alphaproteobacteria</taxon>
        <taxon>Rhodobacterales</taxon>
        <taxon>Roseobacteraceae</taxon>
        <taxon>Celeribacter</taxon>
    </lineage>
</organism>
<accession>A0A0B5E6I8</accession>
<dbReference type="InterPro" id="IPR050194">
    <property type="entry name" value="Glycosyltransferase_grp1"/>
</dbReference>
<dbReference type="AlphaFoldDB" id="A0A0B5E6I8"/>
<dbReference type="InterPro" id="IPR028098">
    <property type="entry name" value="Glyco_trans_4-like_N"/>
</dbReference>
<dbReference type="KEGG" id="cid:P73_4350"/>
<feature type="domain" description="Glycosyltransferase subfamily 4-like N-terminal" evidence="2">
    <location>
        <begin position="13"/>
        <end position="176"/>
    </location>
</feature>
<evidence type="ECO:0000313" key="4">
    <source>
        <dbReference type="Proteomes" id="UP000031521"/>
    </source>
</evidence>
<dbReference type="EMBL" id="CP004393">
    <property type="protein sequence ID" value="AJE49065.1"/>
    <property type="molecule type" value="Genomic_DNA"/>
</dbReference>
<dbReference type="HOGENOM" id="CLU_775479_0_0_5"/>
<name>A0A0B5E6I8_9RHOB</name>
<sequence>MSLRILMTLDAAGGVWRYAIDLAAALHARSHEVILAGLGPRPTAAQRAEAEAVGRLEWGEAPLDWMAGDASALEGVAPWLEELVRTYRPDVLHLNLPSQAAGLGDHPPVVTVCHSCLATWFRAVEVRSVPDRLSWLARLTRDGIDRAAVVLAPSAAHARLTEEVYGIGEVAVVPNASATASLPPSEGDGSVVAAARWWDGAKNGTTLDRAAGQVEVPVVMIGACEGGEGSTFAARNAATTGALSHADTIARIAGASLFASPSIYEPFGLAALEAARSGRPLLLADIPVYREIWEGAARFFPPRDAEALAAEIDALAADPEARLRLGAAAQMRARDHIPAAQSAAMETVYLRTLSARAEG</sequence>
<evidence type="ECO:0000259" key="1">
    <source>
        <dbReference type="Pfam" id="PF00534"/>
    </source>
</evidence>
<dbReference type="CDD" id="cd03801">
    <property type="entry name" value="GT4_PimA-like"/>
    <property type="match status" value="1"/>
</dbReference>
<protein>
    <submittedName>
        <fullName evidence="3">Group 1 glycosyl transferase</fullName>
    </submittedName>
</protein>
<evidence type="ECO:0000313" key="3">
    <source>
        <dbReference type="EMBL" id="AJE49065.1"/>
    </source>
</evidence>
<dbReference type="Pfam" id="PF13439">
    <property type="entry name" value="Glyco_transf_4"/>
    <property type="match status" value="1"/>
</dbReference>
<dbReference type="Pfam" id="PF00534">
    <property type="entry name" value="Glycos_transf_1"/>
    <property type="match status" value="1"/>
</dbReference>
<gene>
    <name evidence="3" type="ORF">P73_4350</name>
</gene>
<dbReference type="STRING" id="1208324.P73_4350"/>
<dbReference type="InterPro" id="IPR001296">
    <property type="entry name" value="Glyco_trans_1"/>
</dbReference>
<feature type="domain" description="Glycosyl transferase family 1" evidence="1">
    <location>
        <begin position="239"/>
        <end position="330"/>
    </location>
</feature>
<reference evidence="3 4" key="1">
    <citation type="journal article" date="2014" name="Int. J. Syst. Evol. Microbiol.">
        <title>Celeribacter indicus sp. nov., a polycyclic aromatic hydrocarbon-degrading bacterium from deep-sea sediment and reclassification of Huaishuia halophila as Celeribacter halophilus comb. nov.</title>
        <authorList>
            <person name="Lai Q."/>
            <person name="Cao J."/>
            <person name="Yuan J."/>
            <person name="Li F."/>
            <person name="Shao Z."/>
        </authorList>
    </citation>
    <scope>NUCLEOTIDE SEQUENCE [LARGE SCALE GENOMIC DNA]</scope>
    <source>
        <strain evidence="3">P73</strain>
    </source>
</reference>